<accession>A0ABD0SAI6</accession>
<gene>
    <name evidence="6" type="ORF">ABMA28_010340</name>
</gene>
<evidence type="ECO:0000313" key="6">
    <source>
        <dbReference type="EMBL" id="KAL0811065.1"/>
    </source>
</evidence>
<evidence type="ECO:0000259" key="4">
    <source>
        <dbReference type="PROSITE" id="PS50026"/>
    </source>
</evidence>
<reference evidence="6 7" key="1">
    <citation type="submission" date="2024-06" db="EMBL/GenBank/DDBJ databases">
        <title>A chromosome-level genome assembly of beet webworm, Loxostege sticticalis.</title>
        <authorList>
            <person name="Zhang Y."/>
        </authorList>
    </citation>
    <scope>NUCLEOTIDE SEQUENCE [LARGE SCALE GENOMIC DNA]</scope>
    <source>
        <strain evidence="6">AQ028</strain>
        <tissue evidence="6">Male pupae</tissue>
    </source>
</reference>
<evidence type="ECO:0000313" key="7">
    <source>
        <dbReference type="Proteomes" id="UP001549921"/>
    </source>
</evidence>
<dbReference type="SMART" id="SM00664">
    <property type="entry name" value="DoH"/>
    <property type="match status" value="2"/>
</dbReference>
<dbReference type="PROSITE" id="PS01186">
    <property type="entry name" value="EGF_2"/>
    <property type="match status" value="1"/>
</dbReference>
<dbReference type="InterPro" id="IPR045266">
    <property type="entry name" value="DOH_DOMON"/>
</dbReference>
<dbReference type="PROSITE" id="PS00022">
    <property type="entry name" value="EGF_1"/>
    <property type="match status" value="1"/>
</dbReference>
<dbReference type="PROSITE" id="PS50836">
    <property type="entry name" value="DOMON"/>
    <property type="match status" value="2"/>
</dbReference>
<keyword evidence="3" id="KW-0812">Transmembrane</keyword>
<dbReference type="PANTHER" id="PTHR46901">
    <property type="entry name" value="GH04942P"/>
    <property type="match status" value="1"/>
</dbReference>
<feature type="domain" description="DOMON" evidence="5">
    <location>
        <begin position="431"/>
        <end position="553"/>
    </location>
</feature>
<dbReference type="Gene3D" id="2.60.120.260">
    <property type="entry name" value="Galactose-binding domain-like"/>
    <property type="match status" value="1"/>
</dbReference>
<feature type="compositionally biased region" description="Pro residues" evidence="2">
    <location>
        <begin position="1040"/>
        <end position="1054"/>
    </location>
</feature>
<feature type="transmembrane region" description="Helical" evidence="3">
    <location>
        <begin position="964"/>
        <end position="987"/>
    </location>
</feature>
<dbReference type="PANTHER" id="PTHR46901:SF2">
    <property type="entry name" value="GH04942P"/>
    <property type="match status" value="1"/>
</dbReference>
<dbReference type="InterPro" id="IPR000742">
    <property type="entry name" value="EGF"/>
</dbReference>
<sequence length="1155" mass="128092">MADIYRVTLVCAVFSAVCVCVSGHVALTYPPARRFDLDFLDNSRTKPPCGMPKGTLKTSFLAGSTFTVHWHLAYAHRGGFSLRILDELERPVLDLTPRAAGSEFVRDDVTAQKYEVRLPSDFTCENCTLQLQREAGEWGANYRFWSCADIDIVSRKDYHETCSGHGFHILGRCKCNKMYYGARCQFSDECLEDTDCGLRGKCVDTNATEAPARVCYCPFGFYGKGCNKKAPWKDKKVNLGLYTKKELSKEFNLYWRVLKDEAEIEVIMMVNGTSYAGLGWRPSGLTKQCKNFPVLGPSIDEKQSTPKPEPLPEPEPKAEPEPAPEPKAEPAPEPSAEPKAEPEPKPEPKAVPEASAEPAAEPTAEPEPSSEPEPTAEPKAEPEPSPEPKSEPEPTSEPTTQATENDNRNKRVAMHSLDGFDFKNLGNDVTVKTSISYKVSSSKGRRKRETSTNSSYFPAHEYAPKFDFNPMDCTDIVIGTARGNYHRVLDYYTRDRSTPRVDTFWGGHDDITAAAGFEENGVTTIMFRKKIKAKEPTDHSIVDDLMHVIWARGQEPNKYVHSPPSGLEKGTAATGDFYRQDELKYHGHGSQRGVTRINFFEETKSSISGGVFPLPDKCGGYWQHPTNCSPSNNTCEYYASWEYLGLKRGKDSIRFTIKTKHTNLWTGIGFSNDRKMSQTDAIIGWVESRSGRPFLMDTWVSGYSAPRVDPRQDLSKEAGSLVDGVTTLTFVRKRDTGDQKDLAFTDTQCLYMMFITQGGNFEPVNKRTSKHLQTPVISENRVCIKPCGPEPPEDEVTTEPTIPGLSSYIMLIRITGLAESFKPPAPGTKEYEDLSKQVAENLANEIKRNKGFQGVTVNGFMQNETSAIIAELTLKSIDSNLIEGSSARSLDGAVSLAPNATDKDGERLKWEAAVRDTLAQGRVGNLNVDPEFLVFEPMSIVSTRPQDEESGNARTFFGLAETKLYVVVGCVAALILVSLLQAVCTLYRGRGNSKGKDQLIPTSAWKDYSPSNTNYAFEPFENDDKYNSTTSTAHRSSRPPSTPLRPTGPPPPRPSSAHRMTPNKTPTNGHKMAANGNGTGPKMNGGHRPPHNSAAQYYHDTRSLQRPRGHYGYIGRGAHGGGDRATYSLPRGRADQAQPDFYFMPSQRKHEDKFD</sequence>
<feature type="region of interest" description="Disordered" evidence="2">
    <location>
        <begin position="1136"/>
        <end position="1155"/>
    </location>
</feature>
<feature type="region of interest" description="Disordered" evidence="2">
    <location>
        <begin position="291"/>
        <end position="409"/>
    </location>
</feature>
<keyword evidence="3" id="KW-1133">Transmembrane helix</keyword>
<evidence type="ECO:0000256" key="1">
    <source>
        <dbReference type="PROSITE-ProRule" id="PRU00076"/>
    </source>
</evidence>
<name>A0ABD0SAI6_LOXSC</name>
<comment type="caution">
    <text evidence="6">The sequence shown here is derived from an EMBL/GenBank/DDBJ whole genome shotgun (WGS) entry which is preliminary data.</text>
</comment>
<evidence type="ECO:0000259" key="5">
    <source>
        <dbReference type="PROSITE" id="PS50836"/>
    </source>
</evidence>
<dbReference type="CDD" id="cd09631">
    <property type="entry name" value="DOMON_DOH"/>
    <property type="match status" value="2"/>
</dbReference>
<dbReference type="AlphaFoldDB" id="A0ABD0SAI6"/>
<evidence type="ECO:0008006" key="8">
    <source>
        <dbReference type="Google" id="ProtNLM"/>
    </source>
</evidence>
<protein>
    <recommendedName>
        <fullName evidence="8">Cell surface glycoprotein 1</fullName>
    </recommendedName>
</protein>
<feature type="disulfide bond" evidence="1">
    <location>
        <begin position="217"/>
        <end position="226"/>
    </location>
</feature>
<dbReference type="Pfam" id="PF03351">
    <property type="entry name" value="DOMON"/>
    <property type="match status" value="2"/>
</dbReference>
<keyword evidence="1" id="KW-0245">EGF-like domain</keyword>
<organism evidence="6 7">
    <name type="scientific">Loxostege sticticalis</name>
    <name type="common">Beet webworm moth</name>
    <dbReference type="NCBI Taxonomy" id="481309"/>
    <lineage>
        <taxon>Eukaryota</taxon>
        <taxon>Metazoa</taxon>
        <taxon>Ecdysozoa</taxon>
        <taxon>Arthropoda</taxon>
        <taxon>Hexapoda</taxon>
        <taxon>Insecta</taxon>
        <taxon>Pterygota</taxon>
        <taxon>Neoptera</taxon>
        <taxon>Endopterygota</taxon>
        <taxon>Lepidoptera</taxon>
        <taxon>Glossata</taxon>
        <taxon>Ditrysia</taxon>
        <taxon>Pyraloidea</taxon>
        <taxon>Crambidae</taxon>
        <taxon>Pyraustinae</taxon>
        <taxon>Loxostege</taxon>
    </lineage>
</organism>
<keyword evidence="3" id="KW-0472">Membrane</keyword>
<dbReference type="Proteomes" id="UP001549921">
    <property type="component" value="Unassembled WGS sequence"/>
</dbReference>
<dbReference type="CDD" id="cd00054">
    <property type="entry name" value="EGF_CA"/>
    <property type="match status" value="1"/>
</dbReference>
<feature type="region of interest" description="Disordered" evidence="2">
    <location>
        <begin position="1016"/>
        <end position="1094"/>
    </location>
</feature>
<keyword evidence="1" id="KW-1015">Disulfide bond</keyword>
<feature type="compositionally biased region" description="Low complexity" evidence="2">
    <location>
        <begin position="351"/>
        <end position="367"/>
    </location>
</feature>
<dbReference type="InterPro" id="IPR005018">
    <property type="entry name" value="DOMON_domain"/>
</dbReference>
<dbReference type="PROSITE" id="PS50026">
    <property type="entry name" value="EGF_3"/>
    <property type="match status" value="1"/>
</dbReference>
<evidence type="ECO:0000256" key="2">
    <source>
        <dbReference type="SAM" id="MobiDB-lite"/>
    </source>
</evidence>
<dbReference type="EMBL" id="JBEDNZ010000025">
    <property type="protein sequence ID" value="KAL0811065.1"/>
    <property type="molecule type" value="Genomic_DNA"/>
</dbReference>
<proteinExistence type="predicted"/>
<dbReference type="Gene3D" id="2.60.40.1210">
    <property type="entry name" value="Cellobiose dehydrogenase, cytochrome domain"/>
    <property type="match status" value="1"/>
</dbReference>
<feature type="domain" description="EGF-like" evidence="4">
    <location>
        <begin position="186"/>
        <end position="227"/>
    </location>
</feature>
<feature type="compositionally biased region" description="Basic and acidic residues" evidence="2">
    <location>
        <begin position="376"/>
        <end position="392"/>
    </location>
</feature>
<comment type="caution">
    <text evidence="1">Lacks conserved residue(s) required for the propagation of feature annotation.</text>
</comment>
<evidence type="ECO:0000256" key="3">
    <source>
        <dbReference type="SAM" id="Phobius"/>
    </source>
</evidence>
<feature type="domain" description="DOMON" evidence="5">
    <location>
        <begin position="635"/>
        <end position="758"/>
    </location>
</feature>
<feature type="compositionally biased region" description="Basic and acidic residues" evidence="2">
    <location>
        <begin position="314"/>
        <end position="350"/>
    </location>
</feature>